<reference evidence="2 3" key="1">
    <citation type="journal article" date="2013" name="Science">
        <title>Pandoraviruses: amoeba viruses with genomes up to 2.5 Mb reaching that of parasitic eukaryotes.</title>
        <authorList>
            <person name="Philippe N."/>
            <person name="Legendre M."/>
            <person name="Doutre G."/>
            <person name="Coute Y."/>
            <person name="Poirot O."/>
            <person name="Lescot M."/>
            <person name="Arslan D."/>
            <person name="Seltzer V."/>
            <person name="Bertaux L."/>
            <person name="Bruley C."/>
            <person name="Garin J."/>
            <person name="Claverie J.M."/>
            <person name="Abergel C."/>
        </authorList>
    </citation>
    <scope>NUCLEOTIDE SEQUENCE [LARGE SCALE GENOMIC DNA]</scope>
</reference>
<proteinExistence type="predicted"/>
<dbReference type="GeneID" id="34568063"/>
<dbReference type="RefSeq" id="YP_009429942.1">
    <property type="nucleotide sequence ID" value="NC_022098.1"/>
</dbReference>
<keyword evidence="3" id="KW-1185">Reference proteome</keyword>
<accession>A0A291AT56</accession>
<evidence type="ECO:0000313" key="2">
    <source>
        <dbReference type="EMBL" id="ATE82103.1"/>
    </source>
</evidence>
<dbReference type="EMBL" id="KC977571">
    <property type="protein sequence ID" value="ATE82103.1"/>
    <property type="molecule type" value="Genomic_DNA"/>
</dbReference>
<evidence type="ECO:0000313" key="3">
    <source>
        <dbReference type="Proteomes" id="UP000204584"/>
    </source>
</evidence>
<gene>
    <name evidence="2" type="ORF">psal_cds_7</name>
</gene>
<dbReference type="Proteomes" id="UP000204584">
    <property type="component" value="Segment"/>
</dbReference>
<protein>
    <recommendedName>
        <fullName evidence="4">F-box domain containing protein</fullName>
    </recommendedName>
</protein>
<organism evidence="2 3">
    <name type="scientific">Pandoravirus salinus</name>
    <dbReference type="NCBI Taxonomy" id="1349410"/>
    <lineage>
        <taxon>Viruses</taxon>
        <taxon>Pandoravirus</taxon>
    </lineage>
</organism>
<name>A0A291AT56_9VIRU</name>
<sequence length="348" mass="39205">MAHTKSTKRKHEHHHESRHMRPCRPLRRRCPLRDRTDIDACPPVSFLGLPNEILVGILREVLMQALRQGDIVGAVSTLRLCCRRLATLCHAVVVRPTAIDSRLAPLMPIAAAHDWDPDRCRLEDGMHVFYIVSKLAKAQRMYRRFVRTCVRYAIYSLIVTKPGAHIVNKHLHLVSLAAFRNADATPALMGHALTRGVFAPDHLLIVDRADHASEAFVGCRFDMPRRKGTLDSTTRAAINKALIDAAMAGMRDTHSPRVCALVAETIDLFEAYPAVADTFCSTSPGRCSFKGPDHATRRAAVDLSSIVYPKKWTVMQERARRSLCPLKDWTGDRKHQKQVMGRFSPWPF</sequence>
<evidence type="ECO:0000256" key="1">
    <source>
        <dbReference type="SAM" id="MobiDB-lite"/>
    </source>
</evidence>
<dbReference type="KEGG" id="vg:34568063"/>
<evidence type="ECO:0008006" key="4">
    <source>
        <dbReference type="Google" id="ProtNLM"/>
    </source>
</evidence>
<feature type="region of interest" description="Disordered" evidence="1">
    <location>
        <begin position="1"/>
        <end position="20"/>
    </location>
</feature>